<dbReference type="AlphaFoldDB" id="A0A1C7NTV2"/>
<dbReference type="EMBL" id="LGLV01000023">
    <property type="protein sequence ID" value="OBZ92136.1"/>
    <property type="molecule type" value="Genomic_DNA"/>
</dbReference>
<dbReference type="PANTHER" id="PTHR32196">
    <property type="entry name" value="ABC TRANSPORTER PERMEASE PROTEIN YPHD-RELATED-RELATED"/>
    <property type="match status" value="1"/>
</dbReference>
<evidence type="ECO:0000256" key="4">
    <source>
        <dbReference type="ARBA" id="ARBA00022519"/>
    </source>
</evidence>
<keyword evidence="5 8" id="KW-0812">Transmembrane</keyword>
<feature type="transmembrane region" description="Helical" evidence="8">
    <location>
        <begin position="117"/>
        <end position="136"/>
    </location>
</feature>
<dbReference type="PATRIC" id="fig|1612624.7.peg.3868"/>
<feature type="transmembrane region" description="Helical" evidence="8">
    <location>
        <begin position="156"/>
        <end position="177"/>
    </location>
</feature>
<evidence type="ECO:0000256" key="8">
    <source>
        <dbReference type="SAM" id="Phobius"/>
    </source>
</evidence>
<feature type="transmembrane region" description="Helical" evidence="8">
    <location>
        <begin position="292"/>
        <end position="311"/>
    </location>
</feature>
<feature type="transmembrane region" description="Helical" evidence="8">
    <location>
        <begin position="7"/>
        <end position="31"/>
    </location>
</feature>
<dbReference type="GO" id="GO:0005886">
    <property type="term" value="C:plasma membrane"/>
    <property type="evidence" value="ECO:0007669"/>
    <property type="project" value="UniProtKB-SubCell"/>
</dbReference>
<evidence type="ECO:0000256" key="3">
    <source>
        <dbReference type="ARBA" id="ARBA00022475"/>
    </source>
</evidence>
<gene>
    <name evidence="9" type="ORF">ADU59_28450</name>
</gene>
<accession>A0A1C7NTV2</accession>
<keyword evidence="10" id="KW-1185">Reference proteome</keyword>
<keyword evidence="7 8" id="KW-0472">Membrane</keyword>
<dbReference type="CDD" id="cd06579">
    <property type="entry name" value="TM_PBP1_transp_AraH_like"/>
    <property type="match status" value="1"/>
</dbReference>
<feature type="transmembrane region" description="Helical" evidence="8">
    <location>
        <begin position="37"/>
        <end position="58"/>
    </location>
</feature>
<evidence type="ECO:0000256" key="6">
    <source>
        <dbReference type="ARBA" id="ARBA00022989"/>
    </source>
</evidence>
<reference evidence="9 10" key="1">
    <citation type="journal article" date="2016" name="Syst. Appl. Microbiol.">
        <title>Pararhizobium polonicum sp. nov. isolated from tumors on stone fruit rootstocks.</title>
        <authorList>
            <person name="Pulawska J."/>
            <person name="Kuzmanovic N."/>
            <person name="Willems A."/>
            <person name="Pothier J.F."/>
        </authorList>
    </citation>
    <scope>NUCLEOTIDE SEQUENCE [LARGE SCALE GENOMIC DNA]</scope>
    <source>
        <strain evidence="9 10">F5.1</strain>
    </source>
</reference>
<keyword evidence="3" id="KW-1003">Cell membrane</keyword>
<feature type="transmembrane region" description="Helical" evidence="8">
    <location>
        <begin position="239"/>
        <end position="257"/>
    </location>
</feature>
<proteinExistence type="predicted"/>
<comment type="subcellular location">
    <subcellularLocation>
        <location evidence="1">Cell membrane</location>
        <topology evidence="1">Multi-pass membrane protein</topology>
    </subcellularLocation>
</comment>
<feature type="transmembrane region" description="Helical" evidence="8">
    <location>
        <begin position="206"/>
        <end position="227"/>
    </location>
</feature>
<evidence type="ECO:0000256" key="1">
    <source>
        <dbReference type="ARBA" id="ARBA00004651"/>
    </source>
</evidence>
<dbReference type="GO" id="GO:0022857">
    <property type="term" value="F:transmembrane transporter activity"/>
    <property type="evidence" value="ECO:0007669"/>
    <property type="project" value="InterPro"/>
</dbReference>
<dbReference type="OrthoDB" id="3468954at2"/>
<evidence type="ECO:0000313" key="9">
    <source>
        <dbReference type="EMBL" id="OBZ92136.1"/>
    </source>
</evidence>
<dbReference type="InterPro" id="IPR001851">
    <property type="entry name" value="ABC_transp_permease"/>
</dbReference>
<sequence length="321" mass="32757">MNARSKLLANIGPIALLVATILACGVIDARILASQNLINILTQSVPVLMLALGAFIVLLTGGIDLSAGITVTLGSIVIASAFSMGLDLPFALLSGLSAVLFIGMINGFLISVLRVPAFVATLATMSCIQGVALLLAKRGVYILSDPSLKFLGIARLGGVPVSLVAASLITVIAYALMHQTRFGLRVYATGSDPAAAALARVPTGKVLLMTYVVASAFTFLSAVMLVARTPIVTPNVGGQSLLLDAIAACVLGGTSIFGGRGTVLGVVAGTLIVGLFSNALRVVGIDPSSLDLMKGALVIAALLCDAGIVSARRKFLKENTK</sequence>
<dbReference type="Pfam" id="PF02653">
    <property type="entry name" value="BPD_transp_2"/>
    <property type="match status" value="1"/>
</dbReference>
<name>A0A1C7NTV2_9HYPH</name>
<feature type="transmembrane region" description="Helical" evidence="8">
    <location>
        <begin position="90"/>
        <end position="110"/>
    </location>
</feature>
<evidence type="ECO:0000256" key="7">
    <source>
        <dbReference type="ARBA" id="ARBA00023136"/>
    </source>
</evidence>
<dbReference type="PROSITE" id="PS51257">
    <property type="entry name" value="PROKAR_LIPOPROTEIN"/>
    <property type="match status" value="1"/>
</dbReference>
<evidence type="ECO:0000256" key="2">
    <source>
        <dbReference type="ARBA" id="ARBA00022448"/>
    </source>
</evidence>
<dbReference type="PANTHER" id="PTHR32196:SF21">
    <property type="entry name" value="ABC TRANSPORTER PERMEASE PROTEIN YPHD-RELATED"/>
    <property type="match status" value="1"/>
</dbReference>
<dbReference type="Proteomes" id="UP000093111">
    <property type="component" value="Unassembled WGS sequence"/>
</dbReference>
<evidence type="ECO:0000313" key="10">
    <source>
        <dbReference type="Proteomes" id="UP000093111"/>
    </source>
</evidence>
<comment type="caution">
    <text evidence="9">The sequence shown here is derived from an EMBL/GenBank/DDBJ whole genome shotgun (WGS) entry which is preliminary data.</text>
</comment>
<organism evidence="9 10">
    <name type="scientific">Pararhizobium polonicum</name>
    <dbReference type="NCBI Taxonomy" id="1612624"/>
    <lineage>
        <taxon>Bacteria</taxon>
        <taxon>Pseudomonadati</taxon>
        <taxon>Pseudomonadota</taxon>
        <taxon>Alphaproteobacteria</taxon>
        <taxon>Hyphomicrobiales</taxon>
        <taxon>Rhizobiaceae</taxon>
        <taxon>Rhizobium/Agrobacterium group</taxon>
        <taxon>Pararhizobium</taxon>
    </lineage>
</organism>
<keyword evidence="2" id="KW-0813">Transport</keyword>
<keyword evidence="4" id="KW-0997">Cell inner membrane</keyword>
<feature type="transmembrane region" description="Helical" evidence="8">
    <location>
        <begin position="65"/>
        <end position="84"/>
    </location>
</feature>
<evidence type="ECO:0008006" key="11">
    <source>
        <dbReference type="Google" id="ProtNLM"/>
    </source>
</evidence>
<keyword evidence="6 8" id="KW-1133">Transmembrane helix</keyword>
<dbReference type="STRING" id="1612624.ADU59_28450"/>
<evidence type="ECO:0000256" key="5">
    <source>
        <dbReference type="ARBA" id="ARBA00022692"/>
    </source>
</evidence>
<dbReference type="RefSeq" id="WP_068959039.1">
    <property type="nucleotide sequence ID" value="NZ_LGLV01000023.1"/>
</dbReference>
<feature type="transmembrane region" description="Helical" evidence="8">
    <location>
        <begin position="262"/>
        <end position="280"/>
    </location>
</feature>
<protein>
    <recommendedName>
        <fullName evidence="11">ABC transporter permease</fullName>
    </recommendedName>
</protein>